<evidence type="ECO:0000313" key="2">
    <source>
        <dbReference type="Proteomes" id="UP000285757"/>
    </source>
</evidence>
<proteinExistence type="predicted"/>
<dbReference type="Proteomes" id="UP000285757">
    <property type="component" value="Unassembled WGS sequence"/>
</dbReference>
<dbReference type="RefSeq" id="WP_123531491.1">
    <property type="nucleotide sequence ID" value="NZ_MOBU01000006.1"/>
</dbReference>
<evidence type="ECO:0008006" key="3">
    <source>
        <dbReference type="Google" id="ProtNLM"/>
    </source>
</evidence>
<dbReference type="InterPro" id="IPR008868">
    <property type="entry name" value="TniB"/>
</dbReference>
<organism evidence="1 2">
    <name type="scientific">Pseudomonas fluorescens</name>
    <dbReference type="NCBI Taxonomy" id="294"/>
    <lineage>
        <taxon>Bacteria</taxon>
        <taxon>Pseudomonadati</taxon>
        <taxon>Pseudomonadota</taxon>
        <taxon>Gammaproteobacteria</taxon>
        <taxon>Pseudomonadales</taxon>
        <taxon>Pseudomonadaceae</taxon>
        <taxon>Pseudomonas</taxon>
    </lineage>
</organism>
<dbReference type="EMBL" id="MOBU01000006">
    <property type="protein sequence ID" value="RON69402.1"/>
    <property type="molecule type" value="Genomic_DNA"/>
</dbReference>
<accession>A0A423LM29</accession>
<dbReference type="InterPro" id="IPR027417">
    <property type="entry name" value="P-loop_NTPase"/>
</dbReference>
<sequence>MDLSHLAPKVQQVAMLDASERIQLCDSPVWIKTNTSQTFISDIERMVKATRMGSRTCMALIGISGIGKTKMIEQVEARLNAPDSTQILNIDLSEYGRFIDLQQIFLSRLGFTESVKSLCTASGINRIVERIKQMHLAVCILDEGNALAGVKNMLLQPNYTYLRAMANRDFGISLVVAGTDELKAYLGMDPQLRSRFGVWEVPEWSAEGEDFSRFLKAFVRFIPLRKPSKLDTSEIQEMLIVNCQASTRDIVRALISAAKLAIELEHECIDEELLDSCLEARLSGFLE</sequence>
<dbReference type="Pfam" id="PF05621">
    <property type="entry name" value="TniB"/>
    <property type="match status" value="1"/>
</dbReference>
<reference evidence="1 2" key="1">
    <citation type="submission" date="2016-10" db="EMBL/GenBank/DDBJ databases">
        <title>Comparative genome analysis of multiple Pseudomonas spp. focuses on biocontrol and plant growth promoting traits.</title>
        <authorList>
            <person name="Tao X.-Y."/>
            <person name="Taylor C.G."/>
        </authorList>
    </citation>
    <scope>NUCLEOTIDE SEQUENCE [LARGE SCALE GENOMIC DNA]</scope>
    <source>
        <strain evidence="1 2">24D3</strain>
    </source>
</reference>
<gene>
    <name evidence="1" type="ORF">BK671_08180</name>
</gene>
<dbReference type="SUPFAM" id="SSF52540">
    <property type="entry name" value="P-loop containing nucleoside triphosphate hydrolases"/>
    <property type="match status" value="1"/>
</dbReference>
<dbReference type="Gene3D" id="3.40.50.300">
    <property type="entry name" value="P-loop containing nucleotide triphosphate hydrolases"/>
    <property type="match status" value="1"/>
</dbReference>
<dbReference type="AlphaFoldDB" id="A0A423LM29"/>
<comment type="caution">
    <text evidence="1">The sequence shown here is derived from an EMBL/GenBank/DDBJ whole genome shotgun (WGS) entry which is preliminary data.</text>
</comment>
<protein>
    <recommendedName>
        <fullName evidence="3">AAA+ ATPase domain-containing protein</fullName>
    </recommendedName>
</protein>
<evidence type="ECO:0000313" key="1">
    <source>
        <dbReference type="EMBL" id="RON69402.1"/>
    </source>
</evidence>
<name>A0A423LM29_PSEFL</name>